<organism evidence="2 3">
    <name type="scientific">Pisolithus microcarpus 441</name>
    <dbReference type="NCBI Taxonomy" id="765257"/>
    <lineage>
        <taxon>Eukaryota</taxon>
        <taxon>Fungi</taxon>
        <taxon>Dikarya</taxon>
        <taxon>Basidiomycota</taxon>
        <taxon>Agaricomycotina</taxon>
        <taxon>Agaricomycetes</taxon>
        <taxon>Agaricomycetidae</taxon>
        <taxon>Boletales</taxon>
        <taxon>Sclerodermatineae</taxon>
        <taxon>Pisolithaceae</taxon>
        <taxon>Pisolithus</taxon>
    </lineage>
</organism>
<accession>A0A0C9YYB7</accession>
<dbReference type="EMBL" id="KN834039">
    <property type="protein sequence ID" value="KIK12893.1"/>
    <property type="molecule type" value="Genomic_DNA"/>
</dbReference>
<feature type="region of interest" description="Disordered" evidence="1">
    <location>
        <begin position="1"/>
        <end position="50"/>
    </location>
</feature>
<dbReference type="AlphaFoldDB" id="A0A0C9YYB7"/>
<keyword evidence="3" id="KW-1185">Reference proteome</keyword>
<dbReference type="OrthoDB" id="3261690at2759"/>
<feature type="compositionally biased region" description="Acidic residues" evidence="1">
    <location>
        <begin position="39"/>
        <end position="50"/>
    </location>
</feature>
<evidence type="ECO:0000256" key="1">
    <source>
        <dbReference type="SAM" id="MobiDB-lite"/>
    </source>
</evidence>
<name>A0A0C9YYB7_9AGAM</name>
<sequence length="249" mass="29324">MPTIGDRLDGLPLPNPSRPQGRDVEYFNRHGGGNRNVDVEDDHPDEGDEEPDALKQKVQSILEQMYYDILHESPNKRCHTEGAWTNIPRALREQEAVEELYMRPELPFYAVQYVIADQETWKVHFNRFFPPEVPSWAGQNFGKCRYFHSYLDLIRQLPRHRLRLVRAELRRKFDSMVWIPNTESDRMWSTKRSLSNRWTYLPNNGNMEGPKIAINGPRLRRLRQTPSLRPALRVEQLRREEEESDGGSS</sequence>
<dbReference type="STRING" id="765257.A0A0C9YYB7"/>
<evidence type="ECO:0000313" key="2">
    <source>
        <dbReference type="EMBL" id="KIK12893.1"/>
    </source>
</evidence>
<evidence type="ECO:0000313" key="3">
    <source>
        <dbReference type="Proteomes" id="UP000054018"/>
    </source>
</evidence>
<gene>
    <name evidence="2" type="ORF">PISMIDRAFT_120054</name>
</gene>
<protein>
    <submittedName>
        <fullName evidence="2">Uncharacterized protein</fullName>
    </submittedName>
</protein>
<dbReference type="Proteomes" id="UP000054018">
    <property type="component" value="Unassembled WGS sequence"/>
</dbReference>
<reference evidence="2 3" key="1">
    <citation type="submission" date="2014-04" db="EMBL/GenBank/DDBJ databases">
        <authorList>
            <consortium name="DOE Joint Genome Institute"/>
            <person name="Kuo A."/>
            <person name="Kohler A."/>
            <person name="Costa M.D."/>
            <person name="Nagy L.G."/>
            <person name="Floudas D."/>
            <person name="Copeland A."/>
            <person name="Barry K.W."/>
            <person name="Cichocki N."/>
            <person name="Veneault-Fourrey C."/>
            <person name="LaButti K."/>
            <person name="Lindquist E.A."/>
            <person name="Lipzen A."/>
            <person name="Lundell T."/>
            <person name="Morin E."/>
            <person name="Murat C."/>
            <person name="Sun H."/>
            <person name="Tunlid A."/>
            <person name="Henrissat B."/>
            <person name="Grigoriev I.V."/>
            <person name="Hibbett D.S."/>
            <person name="Martin F."/>
            <person name="Nordberg H.P."/>
            <person name="Cantor M.N."/>
            <person name="Hua S.X."/>
        </authorList>
    </citation>
    <scope>NUCLEOTIDE SEQUENCE [LARGE SCALE GENOMIC DNA]</scope>
    <source>
        <strain evidence="2 3">441</strain>
    </source>
</reference>
<reference evidence="3" key="2">
    <citation type="submission" date="2015-01" db="EMBL/GenBank/DDBJ databases">
        <title>Evolutionary Origins and Diversification of the Mycorrhizal Mutualists.</title>
        <authorList>
            <consortium name="DOE Joint Genome Institute"/>
            <consortium name="Mycorrhizal Genomics Consortium"/>
            <person name="Kohler A."/>
            <person name="Kuo A."/>
            <person name="Nagy L.G."/>
            <person name="Floudas D."/>
            <person name="Copeland A."/>
            <person name="Barry K.W."/>
            <person name="Cichocki N."/>
            <person name="Veneault-Fourrey C."/>
            <person name="LaButti K."/>
            <person name="Lindquist E.A."/>
            <person name="Lipzen A."/>
            <person name="Lundell T."/>
            <person name="Morin E."/>
            <person name="Murat C."/>
            <person name="Riley R."/>
            <person name="Ohm R."/>
            <person name="Sun H."/>
            <person name="Tunlid A."/>
            <person name="Henrissat B."/>
            <person name="Grigoriev I.V."/>
            <person name="Hibbett D.S."/>
            <person name="Martin F."/>
        </authorList>
    </citation>
    <scope>NUCLEOTIDE SEQUENCE [LARGE SCALE GENOMIC DNA]</scope>
    <source>
        <strain evidence="3">441</strain>
    </source>
</reference>
<dbReference type="HOGENOM" id="CLU_097640_0_0_1"/>
<proteinExistence type="predicted"/>